<dbReference type="EMBL" id="JABWDY010037779">
    <property type="protein sequence ID" value="KAF5180134.1"/>
    <property type="molecule type" value="Genomic_DNA"/>
</dbReference>
<keyword evidence="3" id="KW-1185">Reference proteome</keyword>
<evidence type="ECO:0000313" key="2">
    <source>
        <dbReference type="EMBL" id="KAF5180134.1"/>
    </source>
</evidence>
<evidence type="ECO:0000313" key="3">
    <source>
        <dbReference type="Proteomes" id="UP000554482"/>
    </source>
</evidence>
<reference evidence="2 3" key="1">
    <citation type="submission" date="2020-06" db="EMBL/GenBank/DDBJ databases">
        <title>Transcriptomic and genomic resources for Thalictrum thalictroides and T. hernandezii: Facilitating candidate gene discovery in an emerging model plant lineage.</title>
        <authorList>
            <person name="Arias T."/>
            <person name="Riano-Pachon D.M."/>
            <person name="Di Stilio V.S."/>
        </authorList>
    </citation>
    <scope>NUCLEOTIDE SEQUENCE [LARGE SCALE GENOMIC DNA]</scope>
    <source>
        <strain evidence="3">cv. WT478/WT964</strain>
        <tissue evidence="2">Leaves</tissue>
    </source>
</reference>
<feature type="compositionally biased region" description="Polar residues" evidence="1">
    <location>
        <begin position="80"/>
        <end position="90"/>
    </location>
</feature>
<sequence length="90" mass="9256">MLVQPISQVFNNSNHDAIALEISCLATQIPNTIATSILGDQGQLGVGVHAAQGSQVASSNQQVTTNAGNHTPSIDGVKATWSSIMGRQAS</sequence>
<feature type="non-terminal residue" evidence="2">
    <location>
        <position position="90"/>
    </location>
</feature>
<gene>
    <name evidence="2" type="ORF">FRX31_030279</name>
</gene>
<evidence type="ECO:0000256" key="1">
    <source>
        <dbReference type="SAM" id="MobiDB-lite"/>
    </source>
</evidence>
<feature type="region of interest" description="Disordered" evidence="1">
    <location>
        <begin position="59"/>
        <end position="90"/>
    </location>
</feature>
<accession>A0A7J6V4Y9</accession>
<feature type="compositionally biased region" description="Polar residues" evidence="1">
    <location>
        <begin position="59"/>
        <end position="72"/>
    </location>
</feature>
<organism evidence="2 3">
    <name type="scientific">Thalictrum thalictroides</name>
    <name type="common">Rue-anemone</name>
    <name type="synonym">Anemone thalictroides</name>
    <dbReference type="NCBI Taxonomy" id="46969"/>
    <lineage>
        <taxon>Eukaryota</taxon>
        <taxon>Viridiplantae</taxon>
        <taxon>Streptophyta</taxon>
        <taxon>Embryophyta</taxon>
        <taxon>Tracheophyta</taxon>
        <taxon>Spermatophyta</taxon>
        <taxon>Magnoliopsida</taxon>
        <taxon>Ranunculales</taxon>
        <taxon>Ranunculaceae</taxon>
        <taxon>Thalictroideae</taxon>
        <taxon>Thalictrum</taxon>
    </lineage>
</organism>
<protein>
    <submittedName>
        <fullName evidence="2">Uncharacterized protein</fullName>
    </submittedName>
</protein>
<dbReference type="Proteomes" id="UP000554482">
    <property type="component" value="Unassembled WGS sequence"/>
</dbReference>
<name>A0A7J6V4Y9_THATH</name>
<proteinExistence type="predicted"/>
<comment type="caution">
    <text evidence="2">The sequence shown here is derived from an EMBL/GenBank/DDBJ whole genome shotgun (WGS) entry which is preliminary data.</text>
</comment>
<dbReference type="AlphaFoldDB" id="A0A7J6V4Y9"/>